<accession>A0A4C1T2R7</accession>
<sequence>MSLISGMLMVKKKILLKPENIMRMKLVSIYEDWLSKTLVSRCPHKRTNCVAFEDVDHGKEEEETHAQEETPACLHK</sequence>
<feature type="region of interest" description="Disordered" evidence="1">
    <location>
        <begin position="55"/>
        <end position="76"/>
    </location>
</feature>
<evidence type="ECO:0000313" key="3">
    <source>
        <dbReference type="Proteomes" id="UP000299102"/>
    </source>
</evidence>
<protein>
    <submittedName>
        <fullName evidence="2">Uncharacterized protein</fullName>
    </submittedName>
</protein>
<dbReference type="EMBL" id="BGZK01000031">
    <property type="protein sequence ID" value="GBP08485.1"/>
    <property type="molecule type" value="Genomic_DNA"/>
</dbReference>
<name>A0A4C1T2R7_EUMVA</name>
<reference evidence="2 3" key="1">
    <citation type="journal article" date="2019" name="Commun. Biol.">
        <title>The bagworm genome reveals a unique fibroin gene that provides high tensile strength.</title>
        <authorList>
            <person name="Kono N."/>
            <person name="Nakamura H."/>
            <person name="Ohtoshi R."/>
            <person name="Tomita M."/>
            <person name="Numata K."/>
            <person name="Arakawa K."/>
        </authorList>
    </citation>
    <scope>NUCLEOTIDE SEQUENCE [LARGE SCALE GENOMIC DNA]</scope>
</reference>
<comment type="caution">
    <text evidence="2">The sequence shown here is derived from an EMBL/GenBank/DDBJ whole genome shotgun (WGS) entry which is preliminary data.</text>
</comment>
<keyword evidence="3" id="KW-1185">Reference proteome</keyword>
<evidence type="ECO:0000256" key="1">
    <source>
        <dbReference type="SAM" id="MobiDB-lite"/>
    </source>
</evidence>
<evidence type="ECO:0000313" key="2">
    <source>
        <dbReference type="EMBL" id="GBP08485.1"/>
    </source>
</evidence>
<gene>
    <name evidence="2" type="ORF">EVAR_77172_1</name>
</gene>
<proteinExistence type="predicted"/>
<organism evidence="2 3">
    <name type="scientific">Eumeta variegata</name>
    <name type="common">Bagworm moth</name>
    <name type="synonym">Eumeta japonica</name>
    <dbReference type="NCBI Taxonomy" id="151549"/>
    <lineage>
        <taxon>Eukaryota</taxon>
        <taxon>Metazoa</taxon>
        <taxon>Ecdysozoa</taxon>
        <taxon>Arthropoda</taxon>
        <taxon>Hexapoda</taxon>
        <taxon>Insecta</taxon>
        <taxon>Pterygota</taxon>
        <taxon>Neoptera</taxon>
        <taxon>Endopterygota</taxon>
        <taxon>Lepidoptera</taxon>
        <taxon>Glossata</taxon>
        <taxon>Ditrysia</taxon>
        <taxon>Tineoidea</taxon>
        <taxon>Psychidae</taxon>
        <taxon>Oiketicinae</taxon>
        <taxon>Eumeta</taxon>
    </lineage>
</organism>
<dbReference type="AlphaFoldDB" id="A0A4C1T2R7"/>
<feature type="compositionally biased region" description="Basic and acidic residues" evidence="1">
    <location>
        <begin position="55"/>
        <end position="68"/>
    </location>
</feature>
<dbReference type="Proteomes" id="UP000299102">
    <property type="component" value="Unassembled WGS sequence"/>
</dbReference>